<feature type="region of interest" description="Disordered" evidence="1">
    <location>
        <begin position="1"/>
        <end position="73"/>
    </location>
</feature>
<reference evidence="2" key="4">
    <citation type="submission" date="2025-09" db="UniProtKB">
        <authorList>
            <consortium name="Ensembl"/>
        </authorList>
    </citation>
    <scope>IDENTIFICATION</scope>
    <source>
        <strain evidence="2">C57BL/6J</strain>
    </source>
</reference>
<dbReference type="MGI" id="MGI:1298224">
    <property type="gene designation" value="Pip5k1c"/>
</dbReference>
<name>F6TL71_MOUSE</name>
<sequence length="73" mass="7875">AGLTSCPAPHRPLRKPPQPPSPPPCRPPPSPSQSGPLQIHRSSPGTGGARSLQARMAEWRSPHVGHRLQPLWK</sequence>
<protein>
    <submittedName>
        <fullName evidence="2">Phosphatidylinositol-4-phosphate 5-kinase, type 1 gamma</fullName>
    </submittedName>
</protein>
<evidence type="ECO:0000256" key="1">
    <source>
        <dbReference type="SAM" id="MobiDB-lite"/>
    </source>
</evidence>
<dbReference type="Bgee" id="ENSMUSG00000034902">
    <property type="expression patterns" value="Expressed in superior frontal gyrus and 271 other cell types or tissues"/>
</dbReference>
<evidence type="ECO:0000313" key="4">
    <source>
        <dbReference type="Proteomes" id="UP000000589"/>
    </source>
</evidence>
<feature type="compositionally biased region" description="Pro residues" evidence="1">
    <location>
        <begin position="15"/>
        <end position="31"/>
    </location>
</feature>
<keyword evidence="4" id="KW-1185">Reference proteome</keyword>
<dbReference type="Antibodypedia" id="2779">
    <property type="antibodies" value="238 antibodies from 32 providers"/>
</dbReference>
<dbReference type="Proteomes" id="UP000000589">
    <property type="component" value="Chromosome 10"/>
</dbReference>
<dbReference type="AlphaFoldDB" id="F6TL71"/>
<accession>F6TL71</accession>
<reference evidence="2 4" key="2">
    <citation type="journal article" date="2011" name="PLoS Biol.">
        <title>Modernizing reference genome assemblies.</title>
        <authorList>
            <person name="Church D.M."/>
            <person name="Schneider V.A."/>
            <person name="Graves T."/>
            <person name="Auger K."/>
            <person name="Cunningham F."/>
            <person name="Bouk N."/>
            <person name="Chen H.C."/>
            <person name="Agarwala R."/>
            <person name="McLaren W.M."/>
            <person name="Ritchie G.R."/>
            <person name="Albracht D."/>
            <person name="Kremitzki M."/>
            <person name="Rock S."/>
            <person name="Kotkiewicz H."/>
            <person name="Kremitzki C."/>
            <person name="Wollam A."/>
            <person name="Trani L."/>
            <person name="Fulton L."/>
            <person name="Fulton R."/>
            <person name="Matthews L."/>
            <person name="Whitehead S."/>
            <person name="Chow W."/>
            <person name="Torrance J."/>
            <person name="Dunn M."/>
            <person name="Harden G."/>
            <person name="Threadgold G."/>
            <person name="Wood J."/>
            <person name="Collins J."/>
            <person name="Heath P."/>
            <person name="Griffiths G."/>
            <person name="Pelan S."/>
            <person name="Grafham D."/>
            <person name="Eichler E.E."/>
            <person name="Weinstock G."/>
            <person name="Mardis E.R."/>
            <person name="Wilson R.K."/>
            <person name="Howe K."/>
            <person name="Flicek P."/>
            <person name="Hubbard T."/>
        </authorList>
    </citation>
    <scope>NUCLEOTIDE SEQUENCE [LARGE SCALE GENOMIC DNA]</scope>
    <source>
        <strain evidence="2 4">C57BL/6J</strain>
    </source>
</reference>
<dbReference type="Ensembl" id="ENSMUST00000161869.2">
    <property type="protein sequence ID" value="ENSMUSP00000124235.2"/>
    <property type="gene ID" value="ENSMUSG00000034902.18"/>
</dbReference>
<organism evidence="2 4">
    <name type="scientific">Mus musculus</name>
    <name type="common">Mouse</name>
    <dbReference type="NCBI Taxonomy" id="10090"/>
    <lineage>
        <taxon>Eukaryota</taxon>
        <taxon>Metazoa</taxon>
        <taxon>Chordata</taxon>
        <taxon>Craniata</taxon>
        <taxon>Vertebrata</taxon>
        <taxon>Euteleostomi</taxon>
        <taxon>Mammalia</taxon>
        <taxon>Eutheria</taxon>
        <taxon>Euarchontoglires</taxon>
        <taxon>Glires</taxon>
        <taxon>Rodentia</taxon>
        <taxon>Myomorpha</taxon>
        <taxon>Muroidea</taxon>
        <taxon>Muridae</taxon>
        <taxon>Murinae</taxon>
        <taxon>Mus</taxon>
        <taxon>Mus</taxon>
    </lineage>
</organism>
<reference evidence="2" key="3">
    <citation type="submission" date="2025-08" db="UniProtKB">
        <authorList>
            <consortium name="Ensembl"/>
        </authorList>
    </citation>
    <scope>IDENTIFICATION</scope>
    <source>
        <strain evidence="2">C57BL/6J</strain>
    </source>
</reference>
<feature type="non-terminal residue" evidence="2">
    <location>
        <position position="1"/>
    </location>
</feature>
<dbReference type="AGR" id="MGI:1298224"/>
<reference evidence="2 4" key="1">
    <citation type="journal article" date="2009" name="PLoS Biol.">
        <title>Lineage-specific biology revealed by a finished genome assembly of the mouse.</title>
        <authorList>
            <consortium name="Mouse Genome Sequencing Consortium"/>
            <person name="Church D.M."/>
            <person name="Goodstadt L."/>
            <person name="Hillier L.W."/>
            <person name="Zody M.C."/>
            <person name="Goldstein S."/>
            <person name="She X."/>
            <person name="Bult C.J."/>
            <person name="Agarwala R."/>
            <person name="Cherry J.L."/>
            <person name="DiCuccio M."/>
            <person name="Hlavina W."/>
            <person name="Kapustin Y."/>
            <person name="Meric P."/>
            <person name="Maglott D."/>
            <person name="Birtle Z."/>
            <person name="Marques A.C."/>
            <person name="Graves T."/>
            <person name="Zhou S."/>
            <person name="Teague B."/>
            <person name="Potamousis K."/>
            <person name="Churas C."/>
            <person name="Place M."/>
            <person name="Herschleb J."/>
            <person name="Runnheim R."/>
            <person name="Forrest D."/>
            <person name="Amos-Landgraf J."/>
            <person name="Schwartz D.C."/>
            <person name="Cheng Z."/>
            <person name="Lindblad-Toh K."/>
            <person name="Eichler E.E."/>
            <person name="Ponting C.P."/>
        </authorList>
    </citation>
    <scope>NUCLEOTIDE SEQUENCE [LARGE SCALE GENOMIC DNA]</scope>
    <source>
        <strain evidence="2 4">C57BL/6J</strain>
    </source>
</reference>
<gene>
    <name evidence="2 3" type="primary">Pip5k1c</name>
</gene>
<dbReference type="HOGENOM" id="CLU_2711341_0_0_1"/>
<evidence type="ECO:0000313" key="3">
    <source>
        <dbReference type="MGI" id="MGI:1298224"/>
    </source>
</evidence>
<dbReference type="VEuPathDB" id="HostDB:ENSMUSG00000034902"/>
<dbReference type="GeneTree" id="ENSGT00940000159258"/>
<dbReference type="ExpressionAtlas" id="F6TL71">
    <property type="expression patterns" value="baseline and differential"/>
</dbReference>
<evidence type="ECO:0000313" key="2">
    <source>
        <dbReference type="Ensembl" id="ENSMUSP00000124235.2"/>
    </source>
</evidence>
<proteinExistence type="predicted"/>